<comment type="caution">
    <text evidence="2">The sequence shown here is derived from an EMBL/GenBank/DDBJ whole genome shotgun (WGS) entry which is preliminary data.</text>
</comment>
<protein>
    <recommendedName>
        <fullName evidence="4">Myb-like domain-containing protein</fullName>
    </recommendedName>
</protein>
<feature type="compositionally biased region" description="Acidic residues" evidence="1">
    <location>
        <begin position="646"/>
        <end position="673"/>
    </location>
</feature>
<gene>
    <name evidence="2" type="ORF">B0J12DRAFT_191179</name>
</gene>
<feature type="region of interest" description="Disordered" evidence="1">
    <location>
        <begin position="937"/>
        <end position="958"/>
    </location>
</feature>
<organism evidence="2 3">
    <name type="scientific">Macrophomina phaseolina</name>
    <dbReference type="NCBI Taxonomy" id="35725"/>
    <lineage>
        <taxon>Eukaryota</taxon>
        <taxon>Fungi</taxon>
        <taxon>Dikarya</taxon>
        <taxon>Ascomycota</taxon>
        <taxon>Pezizomycotina</taxon>
        <taxon>Dothideomycetes</taxon>
        <taxon>Dothideomycetes incertae sedis</taxon>
        <taxon>Botryosphaeriales</taxon>
        <taxon>Botryosphaeriaceae</taxon>
        <taxon>Macrophomina</taxon>
    </lineage>
</organism>
<feature type="compositionally biased region" description="Polar residues" evidence="1">
    <location>
        <begin position="722"/>
        <end position="732"/>
    </location>
</feature>
<feature type="compositionally biased region" description="Basic and acidic residues" evidence="1">
    <location>
        <begin position="848"/>
        <end position="879"/>
    </location>
</feature>
<evidence type="ECO:0000313" key="3">
    <source>
        <dbReference type="Proteomes" id="UP000774617"/>
    </source>
</evidence>
<feature type="compositionally biased region" description="Polar residues" evidence="1">
    <location>
        <begin position="388"/>
        <end position="403"/>
    </location>
</feature>
<evidence type="ECO:0000256" key="1">
    <source>
        <dbReference type="SAM" id="MobiDB-lite"/>
    </source>
</evidence>
<feature type="compositionally biased region" description="Basic and acidic residues" evidence="1">
    <location>
        <begin position="363"/>
        <end position="372"/>
    </location>
</feature>
<feature type="compositionally biased region" description="Low complexity" evidence="1">
    <location>
        <begin position="75"/>
        <end position="86"/>
    </location>
</feature>
<evidence type="ECO:0000313" key="2">
    <source>
        <dbReference type="EMBL" id="KAH7043805.1"/>
    </source>
</evidence>
<feature type="compositionally biased region" description="Acidic residues" evidence="1">
    <location>
        <begin position="621"/>
        <end position="638"/>
    </location>
</feature>
<reference evidence="2 3" key="1">
    <citation type="journal article" date="2021" name="Nat. Commun.">
        <title>Genetic determinants of endophytism in the Arabidopsis root mycobiome.</title>
        <authorList>
            <person name="Mesny F."/>
            <person name="Miyauchi S."/>
            <person name="Thiergart T."/>
            <person name="Pickel B."/>
            <person name="Atanasova L."/>
            <person name="Karlsson M."/>
            <person name="Huettel B."/>
            <person name="Barry K.W."/>
            <person name="Haridas S."/>
            <person name="Chen C."/>
            <person name="Bauer D."/>
            <person name="Andreopoulos W."/>
            <person name="Pangilinan J."/>
            <person name="LaButti K."/>
            <person name="Riley R."/>
            <person name="Lipzen A."/>
            <person name="Clum A."/>
            <person name="Drula E."/>
            <person name="Henrissat B."/>
            <person name="Kohler A."/>
            <person name="Grigoriev I.V."/>
            <person name="Martin F.M."/>
            <person name="Hacquard S."/>
        </authorList>
    </citation>
    <scope>NUCLEOTIDE SEQUENCE [LARGE SCALE GENOMIC DNA]</scope>
    <source>
        <strain evidence="2 3">MPI-SDFR-AT-0080</strain>
    </source>
</reference>
<feature type="compositionally biased region" description="Polar residues" evidence="1">
    <location>
        <begin position="468"/>
        <end position="485"/>
    </location>
</feature>
<dbReference type="EMBL" id="JAGTJR010000022">
    <property type="protein sequence ID" value="KAH7043805.1"/>
    <property type="molecule type" value="Genomic_DNA"/>
</dbReference>
<feature type="region of interest" description="Disordered" evidence="1">
    <location>
        <begin position="581"/>
        <end position="754"/>
    </location>
</feature>
<name>A0ABQ8G3F9_9PEZI</name>
<feature type="region of interest" description="Disordered" evidence="1">
    <location>
        <begin position="460"/>
        <end position="543"/>
    </location>
</feature>
<feature type="region of interest" description="Disordered" evidence="1">
    <location>
        <begin position="844"/>
        <end position="924"/>
    </location>
</feature>
<proteinExistence type="predicted"/>
<feature type="compositionally biased region" description="Low complexity" evidence="1">
    <location>
        <begin position="412"/>
        <end position="422"/>
    </location>
</feature>
<accession>A0ABQ8G3F9</accession>
<feature type="region of interest" description="Disordered" evidence="1">
    <location>
        <begin position="75"/>
        <end position="162"/>
    </location>
</feature>
<dbReference type="Proteomes" id="UP000774617">
    <property type="component" value="Unassembled WGS sequence"/>
</dbReference>
<feature type="compositionally biased region" description="Low complexity" evidence="1">
    <location>
        <begin position="138"/>
        <end position="153"/>
    </location>
</feature>
<feature type="compositionally biased region" description="Polar residues" evidence="1">
    <location>
        <begin position="424"/>
        <end position="435"/>
    </location>
</feature>
<feature type="compositionally biased region" description="Low complexity" evidence="1">
    <location>
        <begin position="708"/>
        <end position="721"/>
    </location>
</feature>
<feature type="compositionally biased region" description="Low complexity" evidence="1">
    <location>
        <begin position="685"/>
        <end position="701"/>
    </location>
</feature>
<sequence length="979" mass="107303">MRALYYGATYKALLALASATDSPFPFQTHSSIFIHRLQLYATFHVLLCSLPHDPNQHFKHSVPFNLQYSNIMSSSPNMSSSNMSSNAGRGDSPVDAGRGSSPVPAGRPNTPVDANHDNSPAPTRRRKRPASAVREGADAGPPRARDPAGAGPPVSTGHLTFSDGSVIPVKIRPFGSSSQGLLNYMSGRVVAYNQDTETNTTRSRIRGQEPNDLPVGSYRRFVQESFEQQQRDMKKYKLGFPIKELRQAKADWNMDGPTMKKCLERAFAEMYPDECKNHRTTGVFSNAYQSASGASMPERSLYDEMLAAQLQQGVNGDEPLNQIADLDENAAVWEPVQRRITYTDLGFDPDQHHNKSRKRARSKSPEPPRREISNPSPRLPEIRPINNEPATPSLQAPPTNDQPTDPLPQVPPTETEQITPITRAPTTNTEQTTPISPAPPAKNEQTISPDHASYTIIEPTTRAPPLPLTNNEQPTTSTPSAQLMPTPQADLPDDEQREEDPMLGADGQAMAPFGETTISHSATHKEPIELPSSESTNEDAGDLTGWTIDVHQLEVLNNQNVGDFFDLESLDGNAVQYSFGLDLPEQKEEKEEPEMVGQVPAQIKDENEDESWDEAPAPQDFEYETEKEEELGEEMEGEKEDRGEDSGTEYEASDADSDADSGNDDDNDTDDSCGGDGLSSTGTRPSAPVTSAPKTTATTPSGRVVSRPGTALPAATRAPTAQSTLRGSSDPTPSVPRRRRGREAAWGDEEQQAAGRAMAWVLERWGRKSQTLAQKFERCAARLRAESGFDRTPAALRAQWSRSIRAATGVDERVVPKPHRLQTCVQQAGERSLPGWKAAVEAAAAGKAADERLKAEKRARREAVKKEKKEKRELESGEKRGKRRRAVVDEDEEEASEKPPRRVKRARNKLPLSTESLLPGDAEMREGEVVEVPATAAAAGEGASAPNSQAQMAADEELARCLQREEAAANTRPRRTHRR</sequence>
<feature type="region of interest" description="Disordered" evidence="1">
    <location>
        <begin position="343"/>
        <end position="448"/>
    </location>
</feature>
<keyword evidence="3" id="KW-1185">Reference proteome</keyword>
<evidence type="ECO:0008006" key="4">
    <source>
        <dbReference type="Google" id="ProtNLM"/>
    </source>
</evidence>